<feature type="region of interest" description="Disordered" evidence="1">
    <location>
        <begin position="27"/>
        <end position="48"/>
    </location>
</feature>
<evidence type="ECO:0000256" key="2">
    <source>
        <dbReference type="SAM" id="SignalP"/>
    </source>
</evidence>
<keyword evidence="2" id="KW-0732">Signal</keyword>
<dbReference type="EMBL" id="JBIQWL010000002">
    <property type="protein sequence ID" value="MFH8250116.1"/>
    <property type="molecule type" value="Genomic_DNA"/>
</dbReference>
<evidence type="ECO:0000313" key="4">
    <source>
        <dbReference type="Proteomes" id="UP001610861"/>
    </source>
</evidence>
<comment type="caution">
    <text evidence="3">The sequence shown here is derived from an EMBL/GenBank/DDBJ whole genome shotgun (WGS) entry which is preliminary data.</text>
</comment>
<feature type="signal peptide" evidence="2">
    <location>
        <begin position="1"/>
        <end position="23"/>
    </location>
</feature>
<evidence type="ECO:0000256" key="1">
    <source>
        <dbReference type="SAM" id="MobiDB-lite"/>
    </source>
</evidence>
<feature type="chain" id="PRO_5046716681" description="Lipoprotein" evidence="2">
    <location>
        <begin position="24"/>
        <end position="218"/>
    </location>
</feature>
<proteinExistence type="predicted"/>
<gene>
    <name evidence="3" type="ORF">ACH3VR_07105</name>
</gene>
<dbReference type="RefSeq" id="WP_396640056.1">
    <property type="nucleotide sequence ID" value="NZ_JBIQWL010000002.1"/>
</dbReference>
<organism evidence="3 4">
    <name type="scientific">Microbacterium alkaliflavum</name>
    <dbReference type="NCBI Taxonomy" id="3248839"/>
    <lineage>
        <taxon>Bacteria</taxon>
        <taxon>Bacillati</taxon>
        <taxon>Actinomycetota</taxon>
        <taxon>Actinomycetes</taxon>
        <taxon>Micrococcales</taxon>
        <taxon>Microbacteriaceae</taxon>
        <taxon>Microbacterium</taxon>
    </lineage>
</organism>
<evidence type="ECO:0008006" key="5">
    <source>
        <dbReference type="Google" id="ProtNLM"/>
    </source>
</evidence>
<dbReference type="Proteomes" id="UP001610861">
    <property type="component" value="Unassembled WGS sequence"/>
</dbReference>
<keyword evidence="4" id="KW-1185">Reference proteome</keyword>
<name>A0ABW7Q5I5_9MICO</name>
<protein>
    <recommendedName>
        <fullName evidence="5">Lipoprotein</fullName>
    </recommendedName>
</protein>
<evidence type="ECO:0000313" key="3">
    <source>
        <dbReference type="EMBL" id="MFH8250116.1"/>
    </source>
</evidence>
<sequence length="218" mass="22297">MIGWIRGAFGAAVVIAVVAGATACTMSPTSTSTPSASASPTPTGTASPTVEIKLADGDLLDPNQTAAWADPLKSAPGYTVDVVDDGSGSWSYTSDATGCTIGYWQGALTRLDASSDDSNLSDELLAAQFGTTTDQIAAFAKDDIAPFRTPSELVQTRAVAGADDESGTTYVIAARAFAALNQGFVASLRCPADTNVAAVWSLLSSTPNAFQIVFTAKK</sequence>
<reference evidence="3 4" key="1">
    <citation type="submission" date="2024-09" db="EMBL/GenBank/DDBJ databases">
        <authorList>
            <person name="Pan X."/>
        </authorList>
    </citation>
    <scope>NUCLEOTIDE SEQUENCE [LARGE SCALE GENOMIC DNA]</scope>
    <source>
        <strain evidence="3 4">B2969</strain>
    </source>
</reference>
<dbReference type="PROSITE" id="PS51257">
    <property type="entry name" value="PROKAR_LIPOPROTEIN"/>
    <property type="match status" value="1"/>
</dbReference>
<accession>A0ABW7Q5I5</accession>